<evidence type="ECO:0000256" key="8">
    <source>
        <dbReference type="ARBA" id="ARBA00055477"/>
    </source>
</evidence>
<dbReference type="PANTHER" id="PTHR46290:SF1">
    <property type="entry name" value="DI-N-ACETYLCHITOBIASE"/>
    <property type="match status" value="1"/>
</dbReference>
<comment type="similarity">
    <text evidence="2 10">Belongs to the glycosyl hydrolase 18 family.</text>
</comment>
<keyword evidence="3 11" id="KW-0732">Signal</keyword>
<dbReference type="Ensembl" id="ENSCHIT00010020385.1">
    <property type="protein sequence ID" value="ENSCHIP00010014490.1"/>
    <property type="gene ID" value="ENSCHIG00010010625.1"/>
</dbReference>
<feature type="signal peptide" evidence="11">
    <location>
        <begin position="1"/>
        <end position="39"/>
    </location>
</feature>
<keyword evidence="5" id="KW-0325">Glycoprotein</keyword>
<dbReference type="InterPro" id="IPR001223">
    <property type="entry name" value="Glyco_hydro18_cat"/>
</dbReference>
<dbReference type="Pfam" id="PF00704">
    <property type="entry name" value="Glyco_hydro_18"/>
    <property type="match status" value="1"/>
</dbReference>
<name>A0A8C2P5C6_CAPHI</name>
<feature type="domain" description="GH18" evidence="12">
    <location>
        <begin position="1"/>
        <end position="359"/>
    </location>
</feature>
<dbReference type="Gene3D" id="3.10.50.10">
    <property type="match status" value="1"/>
</dbReference>
<dbReference type="GO" id="GO:0005764">
    <property type="term" value="C:lysosome"/>
    <property type="evidence" value="ECO:0007669"/>
    <property type="project" value="UniProtKB-SubCell"/>
</dbReference>
<evidence type="ECO:0000259" key="12">
    <source>
        <dbReference type="PROSITE" id="PS51910"/>
    </source>
</evidence>
<sequence>MARLQLAGSRRLVPLPRRAPRLAPLLLPLLLALPDGARADCPCKVPALCRPITHRPDFEVFVFDVGHKTWKHYDWSQITTVVLFSNYDPELMCHAHAKGARAVLRGDVSVKDIINATFRASWIAQQVKLAKTQYLDGINLDIEQDVAHSSPEYYALTALVKETTDSFHREIEGSQVTFDVPWGPNCVGARCYNYTGIADACDFLFVMSYDERCLACSQCIAGANSPYIQTLTGYDDFIKIGINPKKLVMGIPWYGYDYTCQNLSVDHVCTTAKYPCRDAVHRQVTYQTIMKQVNSSTSGRLWDKNQQSPYYHYKVRLSTSYKSLLVFIIACFHNYIFDSKIFFYQFSYRIQHTDCCLHE</sequence>
<dbReference type="InterPro" id="IPR017853">
    <property type="entry name" value="GH"/>
</dbReference>
<dbReference type="PROSITE" id="PS51910">
    <property type="entry name" value="GH18_2"/>
    <property type="match status" value="1"/>
</dbReference>
<dbReference type="GO" id="GO:0004568">
    <property type="term" value="F:chitinase activity"/>
    <property type="evidence" value="ECO:0007669"/>
    <property type="project" value="UniProtKB-ARBA"/>
</dbReference>
<evidence type="ECO:0000256" key="9">
    <source>
        <dbReference type="ARBA" id="ARBA00074174"/>
    </source>
</evidence>
<evidence type="ECO:0000256" key="10">
    <source>
        <dbReference type="RuleBase" id="RU004453"/>
    </source>
</evidence>
<accession>A0A8C2P5C6</accession>
<proteinExistence type="inferred from homology"/>
<dbReference type="SMART" id="SM00636">
    <property type="entry name" value="Glyco_18"/>
    <property type="match status" value="1"/>
</dbReference>
<feature type="chain" id="PRO_5034283929" description="Di-N-acetylchitobiase" evidence="11">
    <location>
        <begin position="40"/>
        <end position="359"/>
    </location>
</feature>
<reference evidence="13" key="2">
    <citation type="submission" date="2025-08" db="UniProtKB">
        <authorList>
            <consortium name="Ensembl"/>
        </authorList>
    </citation>
    <scope>IDENTIFICATION</scope>
</reference>
<evidence type="ECO:0000256" key="7">
    <source>
        <dbReference type="ARBA" id="ARBA00023295"/>
    </source>
</evidence>
<evidence type="ECO:0000256" key="6">
    <source>
        <dbReference type="ARBA" id="ARBA00023228"/>
    </source>
</evidence>
<dbReference type="GO" id="GO:0009313">
    <property type="term" value="P:oligosaccharide catabolic process"/>
    <property type="evidence" value="ECO:0007669"/>
    <property type="project" value="TreeGrafter"/>
</dbReference>
<evidence type="ECO:0000256" key="4">
    <source>
        <dbReference type="ARBA" id="ARBA00022801"/>
    </source>
</evidence>
<evidence type="ECO:0000256" key="1">
    <source>
        <dbReference type="ARBA" id="ARBA00004371"/>
    </source>
</evidence>
<keyword evidence="6" id="KW-0458">Lysosome</keyword>
<evidence type="ECO:0000256" key="2">
    <source>
        <dbReference type="ARBA" id="ARBA00009336"/>
    </source>
</evidence>
<dbReference type="GO" id="GO:0006032">
    <property type="term" value="P:chitin catabolic process"/>
    <property type="evidence" value="ECO:0007669"/>
    <property type="project" value="UniProtKB-ARBA"/>
</dbReference>
<evidence type="ECO:0000256" key="5">
    <source>
        <dbReference type="ARBA" id="ARBA00023180"/>
    </source>
</evidence>
<organism evidence="13">
    <name type="scientific">Capra hircus</name>
    <name type="common">Goat</name>
    <dbReference type="NCBI Taxonomy" id="9925"/>
    <lineage>
        <taxon>Eukaryota</taxon>
        <taxon>Metazoa</taxon>
        <taxon>Chordata</taxon>
        <taxon>Craniata</taxon>
        <taxon>Vertebrata</taxon>
        <taxon>Euteleostomi</taxon>
        <taxon>Mammalia</taxon>
        <taxon>Eutheria</taxon>
        <taxon>Laurasiatheria</taxon>
        <taxon>Artiodactyla</taxon>
        <taxon>Ruminantia</taxon>
        <taxon>Pecora</taxon>
        <taxon>Bovidae</taxon>
        <taxon>Caprinae</taxon>
        <taxon>Capra</taxon>
    </lineage>
</organism>
<dbReference type="InterPro" id="IPR011583">
    <property type="entry name" value="Chitinase_II/V-like_cat"/>
</dbReference>
<dbReference type="FunFam" id="3.10.50.10:FF:000006">
    <property type="entry name" value="Chitobiase, di-N-acetyl"/>
    <property type="match status" value="1"/>
</dbReference>
<keyword evidence="4" id="KW-0378">Hydrolase</keyword>
<evidence type="ECO:0000256" key="3">
    <source>
        <dbReference type="ARBA" id="ARBA00022729"/>
    </source>
</evidence>
<keyword evidence="7" id="KW-0326">Glycosidase</keyword>
<dbReference type="Gene3D" id="3.20.20.80">
    <property type="entry name" value="Glycosidases"/>
    <property type="match status" value="1"/>
</dbReference>
<dbReference type="PROSITE" id="PS01095">
    <property type="entry name" value="GH18_1"/>
    <property type="match status" value="1"/>
</dbReference>
<dbReference type="FunFam" id="3.20.20.80:FF:000250">
    <property type="entry name" value="Probable di-N-acetylchitobiase 1"/>
    <property type="match status" value="1"/>
</dbReference>
<dbReference type="InterPro" id="IPR051887">
    <property type="entry name" value="GH18_Domain-Containing"/>
</dbReference>
<comment type="function">
    <text evidence="8">Involved in the degradation of asparagine-linked glycoproteins. Hydrolyze of N-acetyl-beta-D-glucosamine (1-4)N-acetylglucosamine chitobiose core from the reducing end of the bond, it requires prior cleavage by glycosylasparaginase.</text>
</comment>
<evidence type="ECO:0000313" key="13">
    <source>
        <dbReference type="Ensembl" id="ENSCHIP00010014490.1"/>
    </source>
</evidence>
<comment type="subcellular location">
    <subcellularLocation>
        <location evidence="1">Lysosome</location>
    </subcellularLocation>
</comment>
<protein>
    <recommendedName>
        <fullName evidence="9">Di-N-acetylchitobiase</fullName>
    </recommendedName>
</protein>
<dbReference type="InterPro" id="IPR029070">
    <property type="entry name" value="Chitinase_insertion_sf"/>
</dbReference>
<reference evidence="13" key="1">
    <citation type="submission" date="2019-03" db="EMBL/GenBank/DDBJ databases">
        <title>Genome sequencing and reference-guided assembly of Black Bengal Goat (Capra hircus).</title>
        <authorList>
            <person name="Siddiki A.Z."/>
            <person name="Baten A."/>
            <person name="Billah M."/>
            <person name="Alam M.A.U."/>
            <person name="Shawrob K.S.M."/>
            <person name="Saha S."/>
            <person name="Chowdhury M."/>
            <person name="Rahman A.H."/>
            <person name="Stear M."/>
            <person name="Miah G."/>
            <person name="Das G.B."/>
            <person name="Hossain M.M."/>
            <person name="Kumkum M."/>
            <person name="Islam M.S."/>
            <person name="Mollah A.M."/>
            <person name="Ahsan A."/>
            <person name="Tusar F."/>
            <person name="Khan M.K.I."/>
        </authorList>
    </citation>
    <scope>NUCLEOTIDE SEQUENCE [LARGE SCALE GENOMIC DNA]</scope>
</reference>
<dbReference type="InterPro" id="IPR001579">
    <property type="entry name" value="Glyco_hydro_18_chit_AS"/>
</dbReference>
<dbReference type="PANTHER" id="PTHR46290">
    <property type="entry name" value="DI-N-ACETYLCHITOBIASE"/>
    <property type="match status" value="1"/>
</dbReference>
<dbReference type="SUPFAM" id="SSF51445">
    <property type="entry name" value="(Trans)glycosidases"/>
    <property type="match status" value="1"/>
</dbReference>
<dbReference type="GO" id="GO:0008061">
    <property type="term" value="F:chitin binding"/>
    <property type="evidence" value="ECO:0007669"/>
    <property type="project" value="InterPro"/>
</dbReference>
<dbReference type="AlphaFoldDB" id="A0A8C2P5C6"/>
<dbReference type="GO" id="GO:0005615">
    <property type="term" value="C:extracellular space"/>
    <property type="evidence" value="ECO:0007669"/>
    <property type="project" value="TreeGrafter"/>
</dbReference>
<evidence type="ECO:0000256" key="11">
    <source>
        <dbReference type="SAM" id="SignalP"/>
    </source>
</evidence>